<keyword evidence="9" id="KW-0732">Signal</keyword>
<gene>
    <name evidence="11" type="ORF">E3E12_01680</name>
</gene>
<evidence type="ECO:0000259" key="10">
    <source>
        <dbReference type="Pfam" id="PF01551"/>
    </source>
</evidence>
<dbReference type="PANTHER" id="PTHR21666:SF288">
    <property type="entry name" value="CELL DIVISION PROTEIN YTFB"/>
    <property type="match status" value="1"/>
</dbReference>
<dbReference type="Gene3D" id="1.10.287.1490">
    <property type="match status" value="1"/>
</dbReference>
<evidence type="ECO:0000256" key="9">
    <source>
        <dbReference type="SAM" id="SignalP"/>
    </source>
</evidence>
<dbReference type="OrthoDB" id="9809144at2"/>
<evidence type="ECO:0000256" key="3">
    <source>
        <dbReference type="ARBA" id="ARBA00022723"/>
    </source>
</evidence>
<keyword evidence="7" id="KW-0175">Coiled coil</keyword>
<evidence type="ECO:0000313" key="12">
    <source>
        <dbReference type="Proteomes" id="UP000318709"/>
    </source>
</evidence>
<evidence type="ECO:0000256" key="5">
    <source>
        <dbReference type="ARBA" id="ARBA00022833"/>
    </source>
</evidence>
<keyword evidence="5" id="KW-0862">Zinc</keyword>
<dbReference type="Gene3D" id="2.70.70.10">
    <property type="entry name" value="Glucose Permease (Domain IIA)"/>
    <property type="match status" value="1"/>
</dbReference>
<name>A0A4Y6U800_9PROT</name>
<sequence>MRFRLFPVGAPFWRLAIAAAVFELQGVAAWNAAQARPRLPNHGSAVAAARAMVQTANQQQRAVRTSLATCQRDIAALKGRLATTEQNLSQAQRQRSSMLAALLNNKHNTLLGPLVKVATKRLNDLQTRKAQQEIDLSALEGRQAQLKGKLAQTQHAAQQGARALKQALAAPPPTAAPKPKSPPPAPNPPSKAAHAAPSAKTSRTAPRQAIPHTTPPAHADTMPNPGHGLRPGSALVPVHGRLRSTWHSATPDGPSQGISYVTPRNSLVLAPCAGKVVFAAPFNFYGNTIILDCGQSMHFVLAGLGTISADKNDPTVRGESIGAMGEGRTTLFVQLRHGDSPINPAPWLERGGRPQP</sequence>
<feature type="compositionally biased region" description="Low complexity" evidence="8">
    <location>
        <begin position="190"/>
        <end position="200"/>
    </location>
</feature>
<evidence type="ECO:0000256" key="7">
    <source>
        <dbReference type="SAM" id="Coils"/>
    </source>
</evidence>
<evidence type="ECO:0000313" key="11">
    <source>
        <dbReference type="EMBL" id="QDH13120.1"/>
    </source>
</evidence>
<feature type="region of interest" description="Disordered" evidence="8">
    <location>
        <begin position="149"/>
        <end position="234"/>
    </location>
</feature>
<dbReference type="CDD" id="cd12797">
    <property type="entry name" value="M23_peptidase"/>
    <property type="match status" value="1"/>
</dbReference>
<dbReference type="EMBL" id="CP038231">
    <property type="protein sequence ID" value="QDH13120.1"/>
    <property type="molecule type" value="Genomic_DNA"/>
</dbReference>
<feature type="chain" id="PRO_5021400042" evidence="9">
    <location>
        <begin position="20"/>
        <end position="356"/>
    </location>
</feature>
<dbReference type="InterPro" id="IPR050570">
    <property type="entry name" value="Cell_wall_metabolism_enzyme"/>
</dbReference>
<evidence type="ECO:0000256" key="4">
    <source>
        <dbReference type="ARBA" id="ARBA00022801"/>
    </source>
</evidence>
<keyword evidence="3" id="KW-0479">Metal-binding</keyword>
<keyword evidence="12" id="KW-1185">Reference proteome</keyword>
<dbReference type="PANTHER" id="PTHR21666">
    <property type="entry name" value="PEPTIDASE-RELATED"/>
    <property type="match status" value="1"/>
</dbReference>
<dbReference type="Proteomes" id="UP000318709">
    <property type="component" value="Chromosome"/>
</dbReference>
<feature type="compositionally biased region" description="Pro residues" evidence="8">
    <location>
        <begin position="170"/>
        <end position="189"/>
    </location>
</feature>
<dbReference type="AlphaFoldDB" id="A0A4Y6U800"/>
<accession>A0A4Y6U800</accession>
<feature type="domain" description="M23ase beta-sheet core" evidence="10">
    <location>
        <begin position="255"/>
        <end position="344"/>
    </location>
</feature>
<feature type="compositionally biased region" description="Low complexity" evidence="8">
    <location>
        <begin position="156"/>
        <end position="169"/>
    </location>
</feature>
<dbReference type="Pfam" id="PF01551">
    <property type="entry name" value="Peptidase_M23"/>
    <property type="match status" value="1"/>
</dbReference>
<dbReference type="InterPro" id="IPR016047">
    <property type="entry name" value="M23ase_b-sheet_dom"/>
</dbReference>
<evidence type="ECO:0000256" key="1">
    <source>
        <dbReference type="ARBA" id="ARBA00001947"/>
    </source>
</evidence>
<reference evidence="11 12" key="1">
    <citation type="submission" date="2019-03" db="EMBL/GenBank/DDBJ databases">
        <title>The complete genome sequence of Swingsia_sp. F3b2 LMG30590(T).</title>
        <authorList>
            <person name="Chua K.-O."/>
            <person name="Chan K.-G."/>
            <person name="See-Too W.-S."/>
        </authorList>
    </citation>
    <scope>NUCLEOTIDE SEQUENCE [LARGE SCALE GENOMIC DNA]</scope>
    <source>
        <strain evidence="11 12">F3b2</strain>
    </source>
</reference>
<evidence type="ECO:0000256" key="6">
    <source>
        <dbReference type="ARBA" id="ARBA00023049"/>
    </source>
</evidence>
<keyword evidence="6" id="KW-0482">Metalloprotease</keyword>
<evidence type="ECO:0000256" key="2">
    <source>
        <dbReference type="ARBA" id="ARBA00022670"/>
    </source>
</evidence>
<keyword evidence="2" id="KW-0645">Protease</keyword>
<dbReference type="GO" id="GO:0004222">
    <property type="term" value="F:metalloendopeptidase activity"/>
    <property type="evidence" value="ECO:0007669"/>
    <property type="project" value="TreeGrafter"/>
</dbReference>
<evidence type="ECO:0000256" key="8">
    <source>
        <dbReference type="SAM" id="MobiDB-lite"/>
    </source>
</evidence>
<dbReference type="GO" id="GO:0046872">
    <property type="term" value="F:metal ion binding"/>
    <property type="evidence" value="ECO:0007669"/>
    <property type="project" value="UniProtKB-KW"/>
</dbReference>
<dbReference type="InterPro" id="IPR011055">
    <property type="entry name" value="Dup_hybrid_motif"/>
</dbReference>
<keyword evidence="4" id="KW-0378">Hydrolase</keyword>
<dbReference type="GO" id="GO:0006508">
    <property type="term" value="P:proteolysis"/>
    <property type="evidence" value="ECO:0007669"/>
    <property type="project" value="UniProtKB-KW"/>
</dbReference>
<proteinExistence type="predicted"/>
<protein>
    <submittedName>
        <fullName evidence="11">Peptidoglycan DD-metalloendopeptidase family protein</fullName>
    </submittedName>
</protein>
<feature type="coiled-coil region" evidence="7">
    <location>
        <begin position="67"/>
        <end position="142"/>
    </location>
</feature>
<comment type="cofactor">
    <cofactor evidence="1">
        <name>Zn(2+)</name>
        <dbReference type="ChEBI" id="CHEBI:29105"/>
    </cofactor>
</comment>
<dbReference type="SUPFAM" id="SSF51261">
    <property type="entry name" value="Duplicated hybrid motif"/>
    <property type="match status" value="1"/>
</dbReference>
<feature type="signal peptide" evidence="9">
    <location>
        <begin position="1"/>
        <end position="19"/>
    </location>
</feature>
<dbReference type="KEGG" id="swf:E3E12_01680"/>
<organism evidence="11 12">
    <name type="scientific">Formicincola oecophyllae</name>
    <dbReference type="NCBI Taxonomy" id="2558361"/>
    <lineage>
        <taxon>Bacteria</taxon>
        <taxon>Pseudomonadati</taxon>
        <taxon>Pseudomonadota</taxon>
        <taxon>Alphaproteobacteria</taxon>
        <taxon>Acetobacterales</taxon>
        <taxon>Acetobacteraceae</taxon>
        <taxon>Formicincola</taxon>
    </lineage>
</organism>
<dbReference type="RefSeq" id="WP_141442771.1">
    <property type="nucleotide sequence ID" value="NZ_CP038231.1"/>
</dbReference>